<dbReference type="SUPFAM" id="SSF53335">
    <property type="entry name" value="S-adenosyl-L-methionine-dependent methyltransferases"/>
    <property type="match status" value="1"/>
</dbReference>
<feature type="compositionally biased region" description="Polar residues" evidence="3">
    <location>
        <begin position="63"/>
        <end position="78"/>
    </location>
</feature>
<name>A0A0F8Z600_9ZZZZ</name>
<dbReference type="GO" id="GO:0008170">
    <property type="term" value="F:N-methyltransferase activity"/>
    <property type="evidence" value="ECO:0007669"/>
    <property type="project" value="InterPro"/>
</dbReference>
<dbReference type="Gene3D" id="3.40.50.150">
    <property type="entry name" value="Vaccinia Virus protein VP39"/>
    <property type="match status" value="1"/>
</dbReference>
<dbReference type="Pfam" id="PF01555">
    <property type="entry name" value="N6_N4_Mtase"/>
    <property type="match status" value="1"/>
</dbReference>
<dbReference type="EMBL" id="LAZR01053138">
    <property type="protein sequence ID" value="KKK81410.1"/>
    <property type="molecule type" value="Genomic_DNA"/>
</dbReference>
<keyword evidence="2" id="KW-0808">Transferase</keyword>
<dbReference type="InterPro" id="IPR029063">
    <property type="entry name" value="SAM-dependent_MTases_sf"/>
</dbReference>
<feature type="non-terminal residue" evidence="5">
    <location>
        <position position="403"/>
    </location>
</feature>
<keyword evidence="1" id="KW-0489">Methyltransferase</keyword>
<reference evidence="5" key="1">
    <citation type="journal article" date="2015" name="Nature">
        <title>Complex archaea that bridge the gap between prokaryotes and eukaryotes.</title>
        <authorList>
            <person name="Spang A."/>
            <person name="Saw J.H."/>
            <person name="Jorgensen S.L."/>
            <person name="Zaremba-Niedzwiedzka K."/>
            <person name="Martijn J."/>
            <person name="Lind A.E."/>
            <person name="van Eijk R."/>
            <person name="Schleper C."/>
            <person name="Guy L."/>
            <person name="Ettema T.J."/>
        </authorList>
    </citation>
    <scope>NUCLEOTIDE SEQUENCE</scope>
</reference>
<organism evidence="5">
    <name type="scientific">marine sediment metagenome</name>
    <dbReference type="NCBI Taxonomy" id="412755"/>
    <lineage>
        <taxon>unclassified sequences</taxon>
        <taxon>metagenomes</taxon>
        <taxon>ecological metagenomes</taxon>
    </lineage>
</organism>
<evidence type="ECO:0000259" key="4">
    <source>
        <dbReference type="Pfam" id="PF01555"/>
    </source>
</evidence>
<protein>
    <recommendedName>
        <fullName evidence="4">DNA methylase N-4/N-6 domain-containing protein</fullName>
    </recommendedName>
</protein>
<dbReference type="GO" id="GO:0003677">
    <property type="term" value="F:DNA binding"/>
    <property type="evidence" value="ECO:0007669"/>
    <property type="project" value="InterPro"/>
</dbReference>
<proteinExistence type="predicted"/>
<evidence type="ECO:0000313" key="5">
    <source>
        <dbReference type="EMBL" id="KKK81410.1"/>
    </source>
</evidence>
<evidence type="ECO:0000256" key="2">
    <source>
        <dbReference type="ARBA" id="ARBA00022679"/>
    </source>
</evidence>
<accession>A0A0F8Z600</accession>
<dbReference type="AlphaFoldDB" id="A0A0F8Z600"/>
<feature type="region of interest" description="Disordered" evidence="3">
    <location>
        <begin position="59"/>
        <end position="80"/>
    </location>
</feature>
<feature type="region of interest" description="Disordered" evidence="3">
    <location>
        <begin position="153"/>
        <end position="185"/>
    </location>
</feature>
<comment type="caution">
    <text evidence="5">The sequence shown here is derived from an EMBL/GenBank/DDBJ whole genome shotgun (WGS) entry which is preliminary data.</text>
</comment>
<dbReference type="GO" id="GO:0032259">
    <property type="term" value="P:methylation"/>
    <property type="evidence" value="ECO:0007669"/>
    <property type="project" value="UniProtKB-KW"/>
</dbReference>
<evidence type="ECO:0000256" key="3">
    <source>
        <dbReference type="SAM" id="MobiDB-lite"/>
    </source>
</evidence>
<feature type="domain" description="DNA methylase N-4/N-6" evidence="4">
    <location>
        <begin position="19"/>
        <end position="336"/>
    </location>
</feature>
<dbReference type="InterPro" id="IPR002941">
    <property type="entry name" value="DNA_methylase_N4/N6"/>
</dbReference>
<sequence>MLLLAQANAFQIPLPPKSVHMGVSSPPYYSLRKYSGEQEFIFGGDKDCVHEWGKESFQRRSNDNQYAETSSKQLTNVGANKRDDPINHAFCHKCNAWRGAYGLEPTLQMYIDHTVEWCREVHRVLRDDGTFWLNLGDSYAGSGGAGGDYNEGGLKAGQPRYPGTGKTMRPSYRRDKEPVPRQQGRVAGLKPKDLMGVPWRVALALQADGWYLRSDIIWHKPNPMPESVTDRPTKAHEYVFLLTKSKTYYYDADAIREEQTTPLDTKAHQTFGAAGGKAEIAYGKKVSGEKWKPSGYRNKRTVWTIATAPYKGAHFATYPPALVEPCIKAGTSERGVCPECGEPWERVTQKIGASHEGKIDSQYKKSSNANRITLLRQAAREQGNEYELVSTTIGWRPACEHYN</sequence>
<gene>
    <name evidence="5" type="ORF">LCGC14_2813720</name>
</gene>
<evidence type="ECO:0000256" key="1">
    <source>
        <dbReference type="ARBA" id="ARBA00022603"/>
    </source>
</evidence>